<gene>
    <name evidence="1" type="ORF">CYR55_23015</name>
</gene>
<evidence type="ECO:0000313" key="2">
    <source>
        <dbReference type="Proteomes" id="UP000234240"/>
    </source>
</evidence>
<keyword evidence="2" id="KW-1185">Reference proteome</keyword>
<protein>
    <submittedName>
        <fullName evidence="1">Uncharacterized protein</fullName>
    </submittedName>
</protein>
<sequence length="61" mass="6576">MASADAAALFVASADEAAARQIIEWMHCSAGSVIDAVNRVFSAPASKAATRYHQLERQRTR</sequence>
<proteinExistence type="predicted"/>
<organism evidence="1 2">
    <name type="scientific">Chimaeribacter californicus</name>
    <dbReference type="NCBI Taxonomy" id="2060067"/>
    <lineage>
        <taxon>Bacteria</taxon>
        <taxon>Pseudomonadati</taxon>
        <taxon>Pseudomonadota</taxon>
        <taxon>Gammaproteobacteria</taxon>
        <taxon>Enterobacterales</taxon>
        <taxon>Yersiniaceae</taxon>
        <taxon>Chimaeribacter</taxon>
    </lineage>
</organism>
<reference evidence="1 2" key="1">
    <citation type="submission" date="2017-12" db="EMBL/GenBank/DDBJ databases">
        <title>Characterization of six clinical isolates of Enterochimera gen. nov., a novel genus of the Yersiniaciae family and the three species Enterochimera arupensis sp. nov., Enterochimera coloradensis sp. nov, and Enterochimera californica sp. nov.</title>
        <authorList>
            <person name="Rossi A."/>
            <person name="Fisher M."/>
        </authorList>
    </citation>
    <scope>NUCLEOTIDE SEQUENCE [LARGE SCALE GENOMIC DNA]</scope>
    <source>
        <strain evidence="2">2015-Iso6</strain>
    </source>
</reference>
<dbReference type="Proteomes" id="UP000234240">
    <property type="component" value="Unassembled WGS sequence"/>
</dbReference>
<accession>A0A2N5DSQ0</accession>
<comment type="caution">
    <text evidence="1">The sequence shown here is derived from an EMBL/GenBank/DDBJ whole genome shotgun (WGS) entry which is preliminary data.</text>
</comment>
<name>A0A2N5DSQ0_9GAMM</name>
<evidence type="ECO:0000313" key="1">
    <source>
        <dbReference type="EMBL" id="PLR29128.1"/>
    </source>
</evidence>
<dbReference type="EMBL" id="PJZF01000090">
    <property type="protein sequence ID" value="PLR29128.1"/>
    <property type="molecule type" value="Genomic_DNA"/>
</dbReference>
<dbReference type="AlphaFoldDB" id="A0A2N5DSQ0"/>